<dbReference type="PANTHER" id="PTHR46580">
    <property type="entry name" value="SENSOR KINASE-RELATED"/>
    <property type="match status" value="1"/>
</dbReference>
<dbReference type="Pfam" id="PF02585">
    <property type="entry name" value="PIG-L"/>
    <property type="match status" value="1"/>
</dbReference>
<organism evidence="2 3">
    <name type="scientific">Paracoccus simplex</name>
    <dbReference type="NCBI Taxonomy" id="2086346"/>
    <lineage>
        <taxon>Bacteria</taxon>
        <taxon>Pseudomonadati</taxon>
        <taxon>Pseudomonadota</taxon>
        <taxon>Alphaproteobacteria</taxon>
        <taxon>Rhodobacterales</taxon>
        <taxon>Paracoccaceae</taxon>
        <taxon>Paracoccus</taxon>
    </lineage>
</organism>
<dbReference type="InterPro" id="IPR024078">
    <property type="entry name" value="LmbE-like_dom_sf"/>
</dbReference>
<protein>
    <submittedName>
        <fullName evidence="2">FG-GAP-like repeat-containing protein</fullName>
    </submittedName>
</protein>
<dbReference type="Proteomes" id="UP001595596">
    <property type="component" value="Unassembled WGS sequence"/>
</dbReference>
<dbReference type="InterPro" id="IPR028994">
    <property type="entry name" value="Integrin_alpha_N"/>
</dbReference>
<evidence type="ECO:0000313" key="2">
    <source>
        <dbReference type="EMBL" id="MFC3571427.1"/>
    </source>
</evidence>
<dbReference type="Pfam" id="PF13517">
    <property type="entry name" value="FG-GAP_3"/>
    <property type="match status" value="2"/>
</dbReference>
<sequence length="603" mass="65065">MSGAASNVVFVAHQDDHILFMEQDLHAALMRGESITTVFVTAGDAGRGEEYWLEREAGARAAYSAMTGSTAWVTETVTFGSGDRSYQVVSSYLADHPEIRLYFLRAPDGMMQGGGSARYGRESLRQLVEGDIDAVHTVDGAASYSQAELVELMQLIMDGHDATNVMVQDHRSIFAHDDHSDHRSVAFLATLAYDGSDTDSTLHSYVDYGSRWLPANVPTALLEHFCEIFRAYTEHDAATQVGRAADGTMVFSAHFLAWLQRDYLVEEVLDIWSLDFNAGRSGWQVERHVRDMADVDGDGRADIIGFGERQVLTALADGLFFGDATGWASDYSFRTGWRTDRHERETGDLNGDGRADLIAFGDGGVHVALSDGTRFVDAGRWLADFGQNAGHWRVALHERAVADVDGDGRDDVIGFGGGSTLVSLSTGTGLTGVRVWTREFSYAAGWRNELHVRDLADVNGDGRADVVGFGDAGVRVALSTGTGFAASTLWTAEFGRDTGWSVALHERLLADVDGDGRADIVGFGEDGVLVALSTGAGFAAAQLWSDGFGHAAGWRTDRHERRMADVNGDGRADIVGFGEDVVQVALSTGSGFAAPTLADEFLF</sequence>
<evidence type="ECO:0000313" key="3">
    <source>
        <dbReference type="Proteomes" id="UP001595596"/>
    </source>
</evidence>
<keyword evidence="1" id="KW-0732">Signal</keyword>
<dbReference type="SUPFAM" id="SSF69318">
    <property type="entry name" value="Integrin alpha N-terminal domain"/>
    <property type="match status" value="1"/>
</dbReference>
<dbReference type="SUPFAM" id="SSF102588">
    <property type="entry name" value="LmbE-like"/>
    <property type="match status" value="1"/>
</dbReference>
<dbReference type="EMBL" id="JBHRXE010000060">
    <property type="protein sequence ID" value="MFC3571427.1"/>
    <property type="molecule type" value="Genomic_DNA"/>
</dbReference>
<keyword evidence="3" id="KW-1185">Reference proteome</keyword>
<name>A0ABV7S3T2_9RHOB</name>
<dbReference type="InterPro" id="IPR013517">
    <property type="entry name" value="FG-GAP"/>
</dbReference>
<evidence type="ECO:0000256" key="1">
    <source>
        <dbReference type="ARBA" id="ARBA00022729"/>
    </source>
</evidence>
<dbReference type="InterPro" id="IPR003737">
    <property type="entry name" value="GlcNAc_PI_deacetylase-related"/>
</dbReference>
<dbReference type="RefSeq" id="WP_379033278.1">
    <property type="nucleotide sequence ID" value="NZ_JBHRXE010000060.1"/>
</dbReference>
<dbReference type="Gene3D" id="2.40.128.340">
    <property type="match status" value="2"/>
</dbReference>
<comment type="caution">
    <text evidence="2">The sequence shown here is derived from an EMBL/GenBank/DDBJ whole genome shotgun (WGS) entry which is preliminary data.</text>
</comment>
<dbReference type="Gene3D" id="3.40.50.10320">
    <property type="entry name" value="LmbE-like"/>
    <property type="match status" value="1"/>
</dbReference>
<reference evidence="3" key="1">
    <citation type="journal article" date="2019" name="Int. J. Syst. Evol. Microbiol.">
        <title>The Global Catalogue of Microorganisms (GCM) 10K type strain sequencing project: providing services to taxonomists for standard genome sequencing and annotation.</title>
        <authorList>
            <consortium name="The Broad Institute Genomics Platform"/>
            <consortium name="The Broad Institute Genome Sequencing Center for Infectious Disease"/>
            <person name="Wu L."/>
            <person name="Ma J."/>
        </authorList>
    </citation>
    <scope>NUCLEOTIDE SEQUENCE [LARGE SCALE GENOMIC DNA]</scope>
    <source>
        <strain evidence="3">VKM B-3226</strain>
    </source>
</reference>
<gene>
    <name evidence="2" type="ORF">ACFOMP_18395</name>
</gene>
<proteinExistence type="predicted"/>
<accession>A0ABV7S3T2</accession>